<name>A0A672PVW8_SINGR</name>
<dbReference type="GO" id="GO:0042130">
    <property type="term" value="P:negative regulation of T cell proliferation"/>
    <property type="evidence" value="ECO:0007669"/>
    <property type="project" value="TreeGrafter"/>
</dbReference>
<evidence type="ECO:0000313" key="13">
    <source>
        <dbReference type="Proteomes" id="UP000472262"/>
    </source>
</evidence>
<dbReference type="InterPro" id="IPR007110">
    <property type="entry name" value="Ig-like_dom"/>
</dbReference>
<dbReference type="GO" id="GO:0031295">
    <property type="term" value="P:T cell costimulation"/>
    <property type="evidence" value="ECO:0007669"/>
    <property type="project" value="TreeGrafter"/>
</dbReference>
<dbReference type="SMART" id="SM00409">
    <property type="entry name" value="IG"/>
    <property type="match status" value="1"/>
</dbReference>
<dbReference type="PROSITE" id="PS50835">
    <property type="entry name" value="IG_LIKE"/>
    <property type="match status" value="1"/>
</dbReference>
<keyword evidence="9" id="KW-0325">Glycoprotein</keyword>
<keyword evidence="7" id="KW-1015">Disulfide bond</keyword>
<dbReference type="PANTHER" id="PTHR25466">
    <property type="entry name" value="T-LYMPHOCYTE ACTIVATION ANTIGEN"/>
    <property type="match status" value="1"/>
</dbReference>
<evidence type="ECO:0000256" key="10">
    <source>
        <dbReference type="ARBA" id="ARBA00023319"/>
    </source>
</evidence>
<evidence type="ECO:0000256" key="5">
    <source>
        <dbReference type="ARBA" id="ARBA00022989"/>
    </source>
</evidence>
<keyword evidence="13" id="KW-1185">Reference proteome</keyword>
<reference evidence="12" key="2">
    <citation type="submission" date="2025-09" db="UniProtKB">
        <authorList>
            <consortium name="Ensembl"/>
        </authorList>
    </citation>
    <scope>IDENTIFICATION</scope>
</reference>
<keyword evidence="2" id="KW-1003">Cell membrane</keyword>
<evidence type="ECO:0000256" key="3">
    <source>
        <dbReference type="ARBA" id="ARBA00022692"/>
    </source>
</evidence>
<keyword evidence="4" id="KW-0732">Signal</keyword>
<dbReference type="GO" id="GO:0009897">
    <property type="term" value="C:external side of plasma membrane"/>
    <property type="evidence" value="ECO:0007669"/>
    <property type="project" value="TreeGrafter"/>
</dbReference>
<protein>
    <recommendedName>
        <fullName evidence="11">Ig-like domain-containing protein</fullName>
    </recommendedName>
</protein>
<dbReference type="Pfam" id="PF07686">
    <property type="entry name" value="V-set"/>
    <property type="match status" value="1"/>
</dbReference>
<dbReference type="InterPro" id="IPR036179">
    <property type="entry name" value="Ig-like_dom_sf"/>
</dbReference>
<accession>A0A672PVW8</accession>
<evidence type="ECO:0000256" key="2">
    <source>
        <dbReference type="ARBA" id="ARBA00022475"/>
    </source>
</evidence>
<evidence type="ECO:0000256" key="1">
    <source>
        <dbReference type="ARBA" id="ARBA00004251"/>
    </source>
</evidence>
<dbReference type="InterPro" id="IPR013106">
    <property type="entry name" value="Ig_V-set"/>
</dbReference>
<dbReference type="InterPro" id="IPR013783">
    <property type="entry name" value="Ig-like_fold"/>
</dbReference>
<dbReference type="AlphaFoldDB" id="A0A672PVW8"/>
<dbReference type="InterPro" id="IPR003599">
    <property type="entry name" value="Ig_sub"/>
</dbReference>
<evidence type="ECO:0000256" key="6">
    <source>
        <dbReference type="ARBA" id="ARBA00023136"/>
    </source>
</evidence>
<keyword evidence="10" id="KW-0393">Immunoglobulin domain</keyword>
<dbReference type="GO" id="GO:0071222">
    <property type="term" value="P:cellular response to lipopolysaccharide"/>
    <property type="evidence" value="ECO:0007669"/>
    <property type="project" value="TreeGrafter"/>
</dbReference>
<comment type="subcellular location">
    <subcellularLocation>
        <location evidence="1">Cell membrane</location>
        <topology evidence="1">Single-pass type I membrane protein</topology>
    </subcellularLocation>
</comment>
<dbReference type="GO" id="GO:0042102">
    <property type="term" value="P:positive regulation of T cell proliferation"/>
    <property type="evidence" value="ECO:0007669"/>
    <property type="project" value="TreeGrafter"/>
</dbReference>
<organism evidence="12 13">
    <name type="scientific">Sinocyclocheilus grahami</name>
    <name type="common">Dianchi golden-line fish</name>
    <name type="synonym">Barbus grahami</name>
    <dbReference type="NCBI Taxonomy" id="75366"/>
    <lineage>
        <taxon>Eukaryota</taxon>
        <taxon>Metazoa</taxon>
        <taxon>Chordata</taxon>
        <taxon>Craniata</taxon>
        <taxon>Vertebrata</taxon>
        <taxon>Euteleostomi</taxon>
        <taxon>Actinopterygii</taxon>
        <taxon>Neopterygii</taxon>
        <taxon>Teleostei</taxon>
        <taxon>Ostariophysi</taxon>
        <taxon>Cypriniformes</taxon>
        <taxon>Cyprinidae</taxon>
        <taxon>Cyprininae</taxon>
        <taxon>Sinocyclocheilus</taxon>
    </lineage>
</organism>
<evidence type="ECO:0000256" key="8">
    <source>
        <dbReference type="ARBA" id="ARBA00023170"/>
    </source>
</evidence>
<keyword evidence="6" id="KW-0472">Membrane</keyword>
<dbReference type="GO" id="GO:0007166">
    <property type="term" value="P:cell surface receptor signaling pathway"/>
    <property type="evidence" value="ECO:0007669"/>
    <property type="project" value="TreeGrafter"/>
</dbReference>
<dbReference type="SUPFAM" id="SSF48726">
    <property type="entry name" value="Immunoglobulin"/>
    <property type="match status" value="1"/>
</dbReference>
<dbReference type="GO" id="GO:0006955">
    <property type="term" value="P:immune response"/>
    <property type="evidence" value="ECO:0007669"/>
    <property type="project" value="TreeGrafter"/>
</dbReference>
<dbReference type="PANTHER" id="PTHR25466:SF14">
    <property type="entry name" value="BUTYROPHILIN SUBFAMILY 2 MEMBER A2-LIKE-RELATED"/>
    <property type="match status" value="1"/>
</dbReference>
<feature type="domain" description="Ig-like" evidence="11">
    <location>
        <begin position="7"/>
        <end position="135"/>
    </location>
</feature>
<evidence type="ECO:0000256" key="4">
    <source>
        <dbReference type="ARBA" id="ARBA00022729"/>
    </source>
</evidence>
<keyword evidence="3" id="KW-0812">Transmembrane</keyword>
<evidence type="ECO:0000256" key="7">
    <source>
        <dbReference type="ARBA" id="ARBA00023157"/>
    </source>
</evidence>
<keyword evidence="8" id="KW-0675">Receptor</keyword>
<dbReference type="Ensembl" id="ENSSGRT00000072568.1">
    <property type="protein sequence ID" value="ENSSGRP00000068082.1"/>
    <property type="gene ID" value="ENSSGRG00000034915.1"/>
</dbReference>
<dbReference type="InterPro" id="IPR051713">
    <property type="entry name" value="T-cell_Activation_Regulation"/>
</dbReference>
<evidence type="ECO:0000256" key="9">
    <source>
        <dbReference type="ARBA" id="ARBA00023180"/>
    </source>
</evidence>
<dbReference type="InParanoid" id="A0A672PVW8"/>
<keyword evidence="5" id="KW-1133">Transmembrane helix</keyword>
<dbReference type="Gene3D" id="2.60.40.10">
    <property type="entry name" value="Immunoglobulins"/>
    <property type="match status" value="1"/>
</dbReference>
<dbReference type="Proteomes" id="UP000472262">
    <property type="component" value="Unassembled WGS sequence"/>
</dbReference>
<evidence type="ECO:0000313" key="12">
    <source>
        <dbReference type="Ensembl" id="ENSSGRP00000068082.1"/>
    </source>
</evidence>
<evidence type="ECO:0000259" key="11">
    <source>
        <dbReference type="PROSITE" id="PS50835"/>
    </source>
</evidence>
<proteinExistence type="predicted"/>
<dbReference type="FunFam" id="2.60.40.10:FF:000142">
    <property type="entry name" value="V-set domain-containing T-cell activation inhibitor 1"/>
    <property type="match status" value="1"/>
</dbReference>
<sequence>ESGLEGPSLPTPNHCVCSFLEFKVKNSSGHPTAALGGSVGLLCRVDKSLLQESLKVEWRRADLETLVHLYQDGQSRPKKQHKDYHHRAHFLKKKKIKDGNFSLRLEKLRAEDAGKYTCKVYSDQDFVHSADTEVILGKLERYILPKLFMFLSVFPEVSLRKLLNTLPLTFDVTEALSQVNVLN</sequence>
<reference evidence="12" key="1">
    <citation type="submission" date="2025-08" db="UniProtKB">
        <authorList>
            <consortium name="Ensembl"/>
        </authorList>
    </citation>
    <scope>IDENTIFICATION</scope>
</reference>